<evidence type="ECO:0000256" key="2">
    <source>
        <dbReference type="ARBA" id="ARBA00010763"/>
    </source>
</evidence>
<dbReference type="InterPro" id="IPR036688">
    <property type="entry name" value="MoeA_C_domain_IV_sf"/>
</dbReference>
<dbReference type="SMART" id="SM00852">
    <property type="entry name" value="MoCF_biosynth"/>
    <property type="match status" value="1"/>
</dbReference>
<comment type="caution">
    <text evidence="6">The sequence shown here is derived from an EMBL/GenBank/DDBJ whole genome shotgun (WGS) entry which is preliminary data.</text>
</comment>
<name>A0A7W9Z2Y2_9HYPH</name>
<protein>
    <recommendedName>
        <fullName evidence="4">Molybdopterin molybdenumtransferase</fullName>
        <ecNumber evidence="4">2.10.1.1</ecNumber>
    </recommendedName>
</protein>
<dbReference type="InterPro" id="IPR036425">
    <property type="entry name" value="MoaB/Mog-like_dom_sf"/>
</dbReference>
<dbReference type="PANTHER" id="PTHR10192:SF5">
    <property type="entry name" value="GEPHYRIN"/>
    <property type="match status" value="1"/>
</dbReference>
<dbReference type="EMBL" id="JACHEJ010000011">
    <property type="protein sequence ID" value="MBB6181586.1"/>
    <property type="molecule type" value="Genomic_DNA"/>
</dbReference>
<dbReference type="Pfam" id="PF00994">
    <property type="entry name" value="MoCF_biosynth"/>
    <property type="match status" value="1"/>
</dbReference>
<dbReference type="GO" id="GO:0046872">
    <property type="term" value="F:metal ion binding"/>
    <property type="evidence" value="ECO:0007669"/>
    <property type="project" value="UniProtKB-UniRule"/>
</dbReference>
<evidence type="ECO:0000313" key="7">
    <source>
        <dbReference type="Proteomes" id="UP000535501"/>
    </source>
</evidence>
<dbReference type="Gene3D" id="2.40.340.10">
    <property type="entry name" value="MoeA, C-terminal, domain IV"/>
    <property type="match status" value="1"/>
</dbReference>
<dbReference type="GO" id="GO:0006777">
    <property type="term" value="P:Mo-molybdopterin cofactor biosynthetic process"/>
    <property type="evidence" value="ECO:0007669"/>
    <property type="project" value="UniProtKB-UniRule"/>
</dbReference>
<keyword evidence="4" id="KW-0808">Transferase</keyword>
<dbReference type="InterPro" id="IPR001453">
    <property type="entry name" value="MoaB/Mog_dom"/>
</dbReference>
<dbReference type="GO" id="GO:0005829">
    <property type="term" value="C:cytosol"/>
    <property type="evidence" value="ECO:0007669"/>
    <property type="project" value="TreeGrafter"/>
</dbReference>
<dbReference type="SUPFAM" id="SSF53218">
    <property type="entry name" value="Molybdenum cofactor biosynthesis proteins"/>
    <property type="match status" value="1"/>
</dbReference>
<dbReference type="GO" id="GO:0061599">
    <property type="term" value="F:molybdopterin molybdotransferase activity"/>
    <property type="evidence" value="ECO:0007669"/>
    <property type="project" value="UniProtKB-UniRule"/>
</dbReference>
<organism evidence="6 7">
    <name type="scientific">Pseudorhizobium flavum</name>
    <dbReference type="NCBI Taxonomy" id="1335061"/>
    <lineage>
        <taxon>Bacteria</taxon>
        <taxon>Pseudomonadati</taxon>
        <taxon>Pseudomonadota</taxon>
        <taxon>Alphaproteobacteria</taxon>
        <taxon>Hyphomicrobiales</taxon>
        <taxon>Rhizobiaceae</taxon>
        <taxon>Rhizobium/Agrobacterium group</taxon>
        <taxon>Pseudorhizobium</taxon>
    </lineage>
</organism>
<dbReference type="Pfam" id="PF03453">
    <property type="entry name" value="MoeA_N"/>
    <property type="match status" value="1"/>
</dbReference>
<keyword evidence="4" id="KW-0501">Molybdenum cofactor biosynthesis</keyword>
<comment type="catalytic activity">
    <reaction evidence="3">
        <text>adenylyl-molybdopterin + molybdate = Mo-molybdopterin + AMP + H(+)</text>
        <dbReference type="Rhea" id="RHEA:35047"/>
        <dbReference type="ChEBI" id="CHEBI:15378"/>
        <dbReference type="ChEBI" id="CHEBI:36264"/>
        <dbReference type="ChEBI" id="CHEBI:62727"/>
        <dbReference type="ChEBI" id="CHEBI:71302"/>
        <dbReference type="ChEBI" id="CHEBI:456215"/>
        <dbReference type="EC" id="2.10.1.1"/>
    </reaction>
</comment>
<feature type="domain" description="MoaB/Mog" evidence="5">
    <location>
        <begin position="114"/>
        <end position="295"/>
    </location>
</feature>
<dbReference type="InterPro" id="IPR036135">
    <property type="entry name" value="MoeA_linker/N_sf"/>
</dbReference>
<dbReference type="Proteomes" id="UP000535501">
    <property type="component" value="Unassembled WGS sequence"/>
</dbReference>
<dbReference type="RefSeq" id="WP_235864312.1">
    <property type="nucleotide sequence ID" value="NZ_JACHEJ010000011.1"/>
</dbReference>
<comment type="cofactor">
    <cofactor evidence="4">
        <name>Mg(2+)</name>
        <dbReference type="ChEBI" id="CHEBI:18420"/>
    </cofactor>
</comment>
<dbReference type="Gene3D" id="3.40.980.10">
    <property type="entry name" value="MoaB/Mog-like domain"/>
    <property type="match status" value="1"/>
</dbReference>
<evidence type="ECO:0000313" key="6">
    <source>
        <dbReference type="EMBL" id="MBB6181586.1"/>
    </source>
</evidence>
<dbReference type="UniPathway" id="UPA00344"/>
<dbReference type="SUPFAM" id="SSF63882">
    <property type="entry name" value="MoeA N-terminal region -like"/>
    <property type="match status" value="1"/>
</dbReference>
<keyword evidence="4" id="KW-0460">Magnesium</keyword>
<comment type="function">
    <text evidence="1 4">Catalyzes the insertion of molybdate into adenylated molybdopterin with the concomitant release of AMP.</text>
</comment>
<dbReference type="Gene3D" id="3.90.105.10">
    <property type="entry name" value="Molybdopterin biosynthesis moea protein, domain 2"/>
    <property type="match status" value="1"/>
</dbReference>
<dbReference type="EC" id="2.10.1.1" evidence="4"/>
<gene>
    <name evidence="6" type="ORF">HNQ75_003574</name>
</gene>
<dbReference type="PANTHER" id="PTHR10192">
    <property type="entry name" value="MOLYBDOPTERIN BIOSYNTHESIS PROTEIN"/>
    <property type="match status" value="1"/>
</dbReference>
<keyword evidence="7" id="KW-1185">Reference proteome</keyword>
<dbReference type="InterPro" id="IPR005110">
    <property type="entry name" value="MoeA_linker/N"/>
</dbReference>
<dbReference type="AlphaFoldDB" id="A0A7W9Z2Y2"/>
<sequence>MMANHHSRSALTSLDVALATLLDGAEPVAPRPEPLNQALGSIAAAMPANLPAFPLEDTAIIDGWACCALDLVGASGYSPVALSHAPAWVNAGDAMPRGCDCVLQADLVDCTTSVALAVGEAAPGQGVRREGEDMQAHRPPVLEGRTISPADLLIARKAGLSQIAVRRPRVRLIDVAAGDRQTTSLCFLVESMVASNASVVAVETTCRDAPSIAAALAGEACDLLVMIGGTGDGLFDATAEALRHAGALIAHRIAVRPGETSAIGRLGSTPVVALAGAPESVLAGYLVFVQPLLDRLSGRSHRQGLPMPLARKIASKVGISEVVLLAREKDMWMPLAVGTFPLEAIRLAEAWLVVPGNCEGYDAETVVAAMPLRNIN</sequence>
<comment type="similarity">
    <text evidence="2 4">Belongs to the MoeA family.</text>
</comment>
<reference evidence="6 7" key="1">
    <citation type="submission" date="2020-08" db="EMBL/GenBank/DDBJ databases">
        <title>Genomic Encyclopedia of Type Strains, Phase IV (KMG-IV): sequencing the most valuable type-strain genomes for metagenomic binning, comparative biology and taxonomic classification.</title>
        <authorList>
            <person name="Goeker M."/>
        </authorList>
    </citation>
    <scope>NUCLEOTIDE SEQUENCE [LARGE SCALE GENOMIC DNA]</scope>
    <source>
        <strain evidence="6 7">DSM 102134</strain>
    </source>
</reference>
<evidence type="ECO:0000256" key="3">
    <source>
        <dbReference type="ARBA" id="ARBA00047317"/>
    </source>
</evidence>
<dbReference type="Gene3D" id="2.170.190.11">
    <property type="entry name" value="Molybdopterin biosynthesis moea protein, domain 3"/>
    <property type="match status" value="1"/>
</dbReference>
<keyword evidence="4" id="KW-0500">Molybdenum</keyword>
<keyword evidence="4" id="KW-0479">Metal-binding</keyword>
<proteinExistence type="inferred from homology"/>
<comment type="pathway">
    <text evidence="4">Cofactor biosynthesis; molybdopterin biosynthesis.</text>
</comment>
<evidence type="ECO:0000256" key="1">
    <source>
        <dbReference type="ARBA" id="ARBA00002901"/>
    </source>
</evidence>
<evidence type="ECO:0000259" key="5">
    <source>
        <dbReference type="SMART" id="SM00852"/>
    </source>
</evidence>
<evidence type="ECO:0000256" key="4">
    <source>
        <dbReference type="RuleBase" id="RU365090"/>
    </source>
</evidence>
<accession>A0A7W9Z2Y2</accession>
<dbReference type="InterPro" id="IPR038987">
    <property type="entry name" value="MoeA-like"/>
</dbReference>